<evidence type="ECO:0000259" key="1">
    <source>
        <dbReference type="Pfam" id="PF22422"/>
    </source>
</evidence>
<dbReference type="RefSeq" id="WP_185889602.1">
    <property type="nucleotide sequence ID" value="NZ_CP060202.1"/>
</dbReference>
<dbReference type="EMBL" id="CP060202">
    <property type="protein sequence ID" value="QNH63726.1"/>
    <property type="molecule type" value="Genomic_DNA"/>
</dbReference>
<organism evidence="2 3">
    <name type="scientific">Hymenobacter sediminicola</name>
    <dbReference type="NCBI Taxonomy" id="2761579"/>
    <lineage>
        <taxon>Bacteria</taxon>
        <taxon>Pseudomonadati</taxon>
        <taxon>Bacteroidota</taxon>
        <taxon>Cytophagia</taxon>
        <taxon>Cytophagales</taxon>
        <taxon>Hymenobacteraceae</taxon>
        <taxon>Hymenobacter</taxon>
    </lineage>
</organism>
<evidence type="ECO:0000313" key="3">
    <source>
        <dbReference type="Proteomes" id="UP000515489"/>
    </source>
</evidence>
<dbReference type="InterPro" id="IPR054491">
    <property type="entry name" value="MGH1-like_GH"/>
</dbReference>
<evidence type="ECO:0000313" key="2">
    <source>
        <dbReference type="EMBL" id="QNH63726.1"/>
    </source>
</evidence>
<dbReference type="Pfam" id="PF22422">
    <property type="entry name" value="MGH1-like_GH"/>
    <property type="match status" value="2"/>
</dbReference>
<dbReference type="Proteomes" id="UP000515489">
    <property type="component" value="Chromosome"/>
</dbReference>
<sequence>MTQEQVRLQESNAQSAHWKKFGPYLTERQWGTVREDYSPDGNAWDYITHDMARSKAYRWGEEGIGGISDDKQQLCFAVALWNGQDEMLKERLFGLTNGQGNHGEDVKEQYYYLDSTPTHSYMRMLYKYPQAKFPYQKLVRENARRTRQDAEYELLDTGIFNKSRYFDVYVEYAKAGPDDILIKLTVHNRGAQKARVQLLPQLWFRNTWSWDQHTPRPILRQSQPAAVHAEHPELGHYHLYCEEDGDEAPQLLFCENETNGARLYGLPAKGLYFKDGINNFIVEGQEDAINQEQTGTKVAARYQMSLPAGQARTVRLRLSQMWQDAPFAGFDELFFARQQEADEFYDCLQQTLPASPDVRNVQRQAFAGMLWSKQFYYYDVAKWLDGDPAMSKAPASRRQGRNSTWRHLYNADIISMPDKWEYPWYAAWDLAFHCIPLAMVDSEFAKQQLRLFTKDWYMHPNGQLPAYEWNLSDVNPPVHAWATWRVYQMDKKLHEGRGDLTFLEAMFHKLALNFAWWVNRKDKSERNIFEGGFLGLDNIGVFDRSAPLPTGGFIEQSDGTSWMAMFALNMMRMALELAKHNRVYQEMAGKFFEHFLYIADAMTRGGDGAFNLWDEEDGFYYDVLHTPDGVRTKLKVRSIVGLIPLFAVEVVEQDILDSLPEFTARATWLLQNRPYLAQLVSRWEEPGKGARHLLGLLRRPRLKKLLHRMLDETEFLSDYGIRAMSRYHLEHPYIFHTEEADFTVQYVPGEAESSMFGGNSNWRGPIWLPINYLIIESLQRYHFYYGDNFKIEYPTGSGVLLNLQQVAAALAGRLTSLVLKDADGRRPAFGANELLQTDPNFQDNLLFHEYFHGDTGTGLGASHQTGWTGLLVRLLQLRG</sequence>
<gene>
    <name evidence="2" type="ORF">H4317_08010</name>
</gene>
<dbReference type="KEGG" id="hsk:H4317_08010"/>
<accession>A0A7G7WBI3</accession>
<proteinExistence type="predicted"/>
<dbReference type="InterPro" id="IPR004888">
    <property type="entry name" value="Glycoside_hydrolase_63"/>
</dbReference>
<reference evidence="2 3" key="1">
    <citation type="submission" date="2020-08" db="EMBL/GenBank/DDBJ databases">
        <title>Hymenobacter sp. S2-20-2 genome sequencing.</title>
        <authorList>
            <person name="Jin L."/>
        </authorList>
    </citation>
    <scope>NUCLEOTIDE SEQUENCE [LARGE SCALE GENOMIC DNA]</scope>
    <source>
        <strain evidence="2 3">S2-20-2</strain>
    </source>
</reference>
<feature type="domain" description="Mannosylglycerate hydrolase MGH1-like glycoside hydrolase" evidence="1">
    <location>
        <begin position="694"/>
        <end position="865"/>
    </location>
</feature>
<dbReference type="GO" id="GO:0004573">
    <property type="term" value="F:Glc3Man9GlcNAc2 oligosaccharide glucosidase activity"/>
    <property type="evidence" value="ECO:0007669"/>
    <property type="project" value="InterPro"/>
</dbReference>
<protein>
    <submittedName>
        <fullName evidence="2">Glucosidase</fullName>
    </submittedName>
</protein>
<dbReference type="Gene3D" id="1.50.10.10">
    <property type="match status" value="1"/>
</dbReference>
<dbReference type="PANTHER" id="PTHR10412">
    <property type="entry name" value="MANNOSYL-OLIGOSACCHARIDE GLUCOSIDASE"/>
    <property type="match status" value="1"/>
</dbReference>
<name>A0A7G7WBI3_9BACT</name>
<dbReference type="PANTHER" id="PTHR10412:SF10">
    <property type="entry name" value="GLYCOSYL HYDROLASE FAMILY 63 C-TERMINAL DOMAIN-CONTAINING PROTEIN"/>
    <property type="match status" value="1"/>
</dbReference>
<keyword evidence="3" id="KW-1185">Reference proteome</keyword>
<dbReference type="AlphaFoldDB" id="A0A7G7WBI3"/>
<dbReference type="GO" id="GO:0009311">
    <property type="term" value="P:oligosaccharide metabolic process"/>
    <property type="evidence" value="ECO:0007669"/>
    <property type="project" value="InterPro"/>
</dbReference>
<dbReference type="InterPro" id="IPR012341">
    <property type="entry name" value="6hp_glycosidase-like_sf"/>
</dbReference>
<dbReference type="SUPFAM" id="SSF48208">
    <property type="entry name" value="Six-hairpin glycosidases"/>
    <property type="match status" value="1"/>
</dbReference>
<dbReference type="InterPro" id="IPR008928">
    <property type="entry name" value="6-hairpin_glycosidase_sf"/>
</dbReference>
<feature type="domain" description="Mannosylglycerate hydrolase MGH1-like glycoside hydrolase" evidence="1">
    <location>
        <begin position="422"/>
        <end position="526"/>
    </location>
</feature>